<dbReference type="CDD" id="cd02440">
    <property type="entry name" value="AdoMet_MTases"/>
    <property type="match status" value="1"/>
</dbReference>
<dbReference type="GO" id="GO:0008171">
    <property type="term" value="F:O-methyltransferase activity"/>
    <property type="evidence" value="ECO:0007669"/>
    <property type="project" value="InterPro"/>
</dbReference>
<protein>
    <submittedName>
        <fullName evidence="8">Uncharacterized protein</fullName>
    </submittedName>
</protein>
<evidence type="ECO:0000313" key="9">
    <source>
        <dbReference type="Proteomes" id="UP000811246"/>
    </source>
</evidence>
<name>A0A922F1B5_CARIL</name>
<evidence type="ECO:0000256" key="5">
    <source>
        <dbReference type="SAM" id="MobiDB-lite"/>
    </source>
</evidence>
<feature type="domain" description="O-methyltransferase dimerisation" evidence="7">
    <location>
        <begin position="29"/>
        <end position="113"/>
    </location>
</feature>
<dbReference type="InterPro" id="IPR001077">
    <property type="entry name" value="COMT_C"/>
</dbReference>
<evidence type="ECO:0000259" key="7">
    <source>
        <dbReference type="Pfam" id="PF08100"/>
    </source>
</evidence>
<keyword evidence="3" id="KW-0949">S-adenosyl-L-methionine</keyword>
<dbReference type="Pfam" id="PF08100">
    <property type="entry name" value="Dimerisation"/>
    <property type="match status" value="1"/>
</dbReference>
<evidence type="ECO:0000256" key="4">
    <source>
        <dbReference type="ARBA" id="ARBA00038277"/>
    </source>
</evidence>
<evidence type="ECO:0000256" key="1">
    <source>
        <dbReference type="ARBA" id="ARBA00022603"/>
    </source>
</evidence>
<dbReference type="EMBL" id="CM031829">
    <property type="protein sequence ID" value="KAG6712046.1"/>
    <property type="molecule type" value="Genomic_DNA"/>
</dbReference>
<evidence type="ECO:0000256" key="3">
    <source>
        <dbReference type="ARBA" id="ARBA00022691"/>
    </source>
</evidence>
<evidence type="ECO:0000259" key="6">
    <source>
        <dbReference type="Pfam" id="PF00891"/>
    </source>
</evidence>
<reference evidence="8" key="1">
    <citation type="submission" date="2021-01" db="EMBL/GenBank/DDBJ databases">
        <authorList>
            <person name="Lovell J.T."/>
            <person name="Bentley N."/>
            <person name="Bhattarai G."/>
            <person name="Jenkins J.W."/>
            <person name="Sreedasyam A."/>
            <person name="Alarcon Y."/>
            <person name="Bock C."/>
            <person name="Boston L."/>
            <person name="Carlson J."/>
            <person name="Cervantes K."/>
            <person name="Clermont K."/>
            <person name="Krom N."/>
            <person name="Kubenka K."/>
            <person name="Mamidi S."/>
            <person name="Mattison C."/>
            <person name="Monteros M."/>
            <person name="Pisani C."/>
            <person name="Plott C."/>
            <person name="Rajasekar S."/>
            <person name="Rhein H.S."/>
            <person name="Rohla C."/>
            <person name="Song M."/>
            <person name="Hilaire R.S."/>
            <person name="Shu S."/>
            <person name="Wells L."/>
            <person name="Wang X."/>
            <person name="Webber J."/>
            <person name="Heerema R.J."/>
            <person name="Klein P."/>
            <person name="Conner P."/>
            <person name="Grauke L."/>
            <person name="Grimwood J."/>
            <person name="Schmutz J."/>
            <person name="Randall J.J."/>
        </authorList>
    </citation>
    <scope>NUCLEOTIDE SEQUENCE</scope>
    <source>
        <tissue evidence="8">Leaf</tissue>
    </source>
</reference>
<dbReference type="Proteomes" id="UP000811246">
    <property type="component" value="Chromosome 5"/>
</dbReference>
<evidence type="ECO:0000256" key="2">
    <source>
        <dbReference type="ARBA" id="ARBA00022679"/>
    </source>
</evidence>
<dbReference type="PIRSF" id="PIRSF005739">
    <property type="entry name" value="O-mtase"/>
    <property type="match status" value="1"/>
</dbReference>
<comment type="caution">
    <text evidence="8">The sequence shown here is derived from an EMBL/GenBank/DDBJ whole genome shotgun (WGS) entry which is preliminary data.</text>
</comment>
<dbReference type="FunFam" id="1.10.10.10:FF:000836">
    <property type="entry name" value="O-methyltransferase family protein"/>
    <property type="match status" value="1"/>
</dbReference>
<dbReference type="InterPro" id="IPR012967">
    <property type="entry name" value="COMT_dimerisation"/>
</dbReference>
<evidence type="ECO:0000313" key="8">
    <source>
        <dbReference type="EMBL" id="KAG6712046.1"/>
    </source>
</evidence>
<dbReference type="GO" id="GO:0032259">
    <property type="term" value="P:methylation"/>
    <property type="evidence" value="ECO:0007669"/>
    <property type="project" value="UniProtKB-KW"/>
</dbReference>
<gene>
    <name evidence="8" type="ORF">I3842_05G085300</name>
</gene>
<comment type="similarity">
    <text evidence="4">Belongs to the class I-like SAM-binding methyltransferase superfamily. Cation-independent O-methyltransferase family.</text>
</comment>
<keyword evidence="2" id="KW-0808">Transferase</keyword>
<dbReference type="Pfam" id="PF00891">
    <property type="entry name" value="Methyltransf_2"/>
    <property type="match status" value="1"/>
</dbReference>
<sequence length="362" mass="39987">MESKREKEMGSTQRSEWDEEEEQAEVDIWKYMFGFTEMAVVKCAVELGIADTIESHGGGPMTLSELSSTLGCDPSPLYRVMRFLTHRGIFKEMPTTQGSPGYGQTRLSSRLLRNGEHSMAALILLHNSPVMLAPWHSLSAHVLAYETAPFDVVHGEDIWRYAAENPGHSRLFNEAMACDARLVVPAMLQGCPEVFDGLSSLVDVGGGNGTTLQLLVKSCQWIRGINFDLPHVVSDAAEFPGIEHVGGDMFATVPKADAAFLKWVLHIWGDNECIQILKKCRESIPEGKGKVIIVEAVLDQEAKISDKLTEARLALDMIVMAHTTTGKERTLEEWGLVLEKAGFSKYTVKPIRAVQSVIEAFP</sequence>
<dbReference type="InterPro" id="IPR016461">
    <property type="entry name" value="COMT-like"/>
</dbReference>
<dbReference type="GO" id="GO:0046983">
    <property type="term" value="F:protein dimerization activity"/>
    <property type="evidence" value="ECO:0007669"/>
    <property type="project" value="InterPro"/>
</dbReference>
<proteinExistence type="inferred from homology"/>
<keyword evidence="1" id="KW-0489">Methyltransferase</keyword>
<dbReference type="PANTHER" id="PTHR11746">
    <property type="entry name" value="O-METHYLTRANSFERASE"/>
    <property type="match status" value="1"/>
</dbReference>
<dbReference type="AlphaFoldDB" id="A0A922F1B5"/>
<accession>A0A922F1B5</accession>
<dbReference type="FunFam" id="3.40.50.150:FF:000294">
    <property type="entry name" value="O-methyltransferase family protein"/>
    <property type="match status" value="1"/>
</dbReference>
<feature type="domain" description="O-methyltransferase C-terminal" evidence="6">
    <location>
        <begin position="135"/>
        <end position="344"/>
    </location>
</feature>
<feature type="region of interest" description="Disordered" evidence="5">
    <location>
        <begin position="1"/>
        <end position="20"/>
    </location>
</feature>
<dbReference type="PROSITE" id="PS51683">
    <property type="entry name" value="SAM_OMT_II"/>
    <property type="match status" value="1"/>
</dbReference>
<organism evidence="8 9">
    <name type="scientific">Carya illinoinensis</name>
    <name type="common">Pecan</name>
    <dbReference type="NCBI Taxonomy" id="32201"/>
    <lineage>
        <taxon>Eukaryota</taxon>
        <taxon>Viridiplantae</taxon>
        <taxon>Streptophyta</taxon>
        <taxon>Embryophyta</taxon>
        <taxon>Tracheophyta</taxon>
        <taxon>Spermatophyta</taxon>
        <taxon>Magnoliopsida</taxon>
        <taxon>eudicotyledons</taxon>
        <taxon>Gunneridae</taxon>
        <taxon>Pentapetalae</taxon>
        <taxon>rosids</taxon>
        <taxon>fabids</taxon>
        <taxon>Fagales</taxon>
        <taxon>Juglandaceae</taxon>
        <taxon>Carya</taxon>
    </lineage>
</organism>